<accession>A0ABQ2BTR3</accession>
<protein>
    <submittedName>
        <fullName evidence="2">Uncharacterized protein</fullName>
    </submittedName>
</protein>
<evidence type="ECO:0000256" key="1">
    <source>
        <dbReference type="SAM" id="MobiDB-lite"/>
    </source>
</evidence>
<feature type="region of interest" description="Disordered" evidence="1">
    <location>
        <begin position="14"/>
        <end position="36"/>
    </location>
</feature>
<dbReference type="Proteomes" id="UP000615455">
    <property type="component" value="Unassembled WGS sequence"/>
</dbReference>
<sequence length="65" mass="7467">MKVYFKPRRNLTPAKQEPLETRIPPQNPHFAPIEAPKGSFKLPTPVKSPFFFTWNAAVTKRALCE</sequence>
<reference evidence="3" key="1">
    <citation type="journal article" date="2019" name="Int. J. Syst. Evol. Microbiol.">
        <title>The Global Catalogue of Microorganisms (GCM) 10K type strain sequencing project: providing services to taxonomists for standard genome sequencing and annotation.</title>
        <authorList>
            <consortium name="The Broad Institute Genomics Platform"/>
            <consortium name="The Broad Institute Genome Sequencing Center for Infectious Disease"/>
            <person name="Wu L."/>
            <person name="Ma J."/>
        </authorList>
    </citation>
    <scope>NUCLEOTIDE SEQUENCE [LARGE SCALE GENOMIC DNA]</scope>
    <source>
        <strain evidence="3">CGMCC 1.15043</strain>
    </source>
</reference>
<evidence type="ECO:0000313" key="3">
    <source>
        <dbReference type="Proteomes" id="UP000615455"/>
    </source>
</evidence>
<comment type="caution">
    <text evidence="2">The sequence shown here is derived from an EMBL/GenBank/DDBJ whole genome shotgun (WGS) entry which is preliminary data.</text>
</comment>
<proteinExistence type="predicted"/>
<gene>
    <name evidence="2" type="ORF">GCM10008018_14710</name>
</gene>
<name>A0ABQ2BTR3_9BACL</name>
<organism evidence="2 3">
    <name type="scientific">Paenibacillus marchantiophytorum</name>
    <dbReference type="NCBI Taxonomy" id="1619310"/>
    <lineage>
        <taxon>Bacteria</taxon>
        <taxon>Bacillati</taxon>
        <taxon>Bacillota</taxon>
        <taxon>Bacilli</taxon>
        <taxon>Bacillales</taxon>
        <taxon>Paenibacillaceae</taxon>
        <taxon>Paenibacillus</taxon>
    </lineage>
</organism>
<evidence type="ECO:0000313" key="2">
    <source>
        <dbReference type="EMBL" id="GGI45955.1"/>
    </source>
</evidence>
<keyword evidence="3" id="KW-1185">Reference proteome</keyword>
<dbReference type="EMBL" id="BMHE01000005">
    <property type="protein sequence ID" value="GGI45955.1"/>
    <property type="molecule type" value="Genomic_DNA"/>
</dbReference>